<evidence type="ECO:0000313" key="2">
    <source>
        <dbReference type="Proteomes" id="UP000464577"/>
    </source>
</evidence>
<name>A0A6P1VPW5_9BACT</name>
<protein>
    <submittedName>
        <fullName evidence="1">Uncharacterized protein</fullName>
    </submittedName>
</protein>
<dbReference type="Proteomes" id="UP000464577">
    <property type="component" value="Chromosome"/>
</dbReference>
<evidence type="ECO:0000313" key="1">
    <source>
        <dbReference type="EMBL" id="QHV93649.1"/>
    </source>
</evidence>
<accession>A0A6P1VPW5</accession>
<sequence>MNKKSVIPDGFVESRLFQNRLQSGPVCIKPGVDVGYDFANAELRFPDFIKRGFGKW</sequence>
<organism evidence="1 2">
    <name type="scientific">Spirosoma endbachense</name>
    <dbReference type="NCBI Taxonomy" id="2666025"/>
    <lineage>
        <taxon>Bacteria</taxon>
        <taxon>Pseudomonadati</taxon>
        <taxon>Bacteroidota</taxon>
        <taxon>Cytophagia</taxon>
        <taxon>Cytophagales</taxon>
        <taxon>Cytophagaceae</taxon>
        <taxon>Spirosoma</taxon>
    </lineage>
</organism>
<dbReference type="EMBL" id="CP045997">
    <property type="protein sequence ID" value="QHV93649.1"/>
    <property type="molecule type" value="Genomic_DNA"/>
</dbReference>
<dbReference type="AlphaFoldDB" id="A0A6P1VPW5"/>
<reference evidence="1 2" key="1">
    <citation type="submission" date="2019-11" db="EMBL/GenBank/DDBJ databases">
        <title>Spirosoma endbachense sp. nov., isolated from a natural salt meadow.</title>
        <authorList>
            <person name="Rojas J."/>
            <person name="Ambika Manirajan B."/>
            <person name="Ratering S."/>
            <person name="Suarez C."/>
            <person name="Geissler-Plaum R."/>
            <person name="Schnell S."/>
        </authorList>
    </citation>
    <scope>NUCLEOTIDE SEQUENCE [LARGE SCALE GENOMIC DNA]</scope>
    <source>
        <strain evidence="1 2">I-24</strain>
    </source>
</reference>
<dbReference type="KEGG" id="senf:GJR95_00745"/>
<dbReference type="RefSeq" id="WP_162384068.1">
    <property type="nucleotide sequence ID" value="NZ_CP045997.1"/>
</dbReference>
<gene>
    <name evidence="1" type="ORF">GJR95_00745</name>
</gene>
<keyword evidence="2" id="KW-1185">Reference proteome</keyword>
<proteinExistence type="predicted"/>